<dbReference type="EMBL" id="JAGIOO010000001">
    <property type="protein sequence ID" value="MBP2471846.1"/>
    <property type="molecule type" value="Genomic_DNA"/>
</dbReference>
<keyword evidence="1" id="KW-0812">Transmembrane</keyword>
<dbReference type="Proteomes" id="UP001519363">
    <property type="component" value="Unassembled WGS sequence"/>
</dbReference>
<keyword evidence="4" id="KW-1185">Reference proteome</keyword>
<evidence type="ECO:0000259" key="2">
    <source>
        <dbReference type="Pfam" id="PF09851"/>
    </source>
</evidence>
<dbReference type="Pfam" id="PF09851">
    <property type="entry name" value="SHOCT"/>
    <property type="match status" value="1"/>
</dbReference>
<name>A0ABS5A6B3_9PSEU</name>
<gene>
    <name evidence="3" type="ORF">JOF53_000718</name>
</gene>
<evidence type="ECO:0000313" key="4">
    <source>
        <dbReference type="Proteomes" id="UP001519363"/>
    </source>
</evidence>
<keyword evidence="1" id="KW-0472">Membrane</keyword>
<reference evidence="3 4" key="1">
    <citation type="submission" date="2021-03" db="EMBL/GenBank/DDBJ databases">
        <title>Sequencing the genomes of 1000 actinobacteria strains.</title>
        <authorList>
            <person name="Klenk H.-P."/>
        </authorList>
    </citation>
    <scope>NUCLEOTIDE SEQUENCE [LARGE SCALE GENOMIC DNA]</scope>
    <source>
        <strain evidence="3 4">DSM 44580</strain>
    </source>
</reference>
<dbReference type="InterPro" id="IPR018649">
    <property type="entry name" value="SHOCT"/>
</dbReference>
<proteinExistence type="predicted"/>
<evidence type="ECO:0000256" key="1">
    <source>
        <dbReference type="SAM" id="Phobius"/>
    </source>
</evidence>
<accession>A0ABS5A6B3</accession>
<feature type="transmembrane region" description="Helical" evidence="1">
    <location>
        <begin position="20"/>
        <end position="41"/>
    </location>
</feature>
<comment type="caution">
    <text evidence="3">The sequence shown here is derived from an EMBL/GenBank/DDBJ whole genome shotgun (WGS) entry which is preliminary data.</text>
</comment>
<protein>
    <submittedName>
        <fullName evidence="3">Membrane protein</fullName>
    </submittedName>
</protein>
<organism evidence="3 4">
    <name type="scientific">Crossiella equi</name>
    <dbReference type="NCBI Taxonomy" id="130796"/>
    <lineage>
        <taxon>Bacteria</taxon>
        <taxon>Bacillati</taxon>
        <taxon>Actinomycetota</taxon>
        <taxon>Actinomycetes</taxon>
        <taxon>Pseudonocardiales</taxon>
        <taxon>Pseudonocardiaceae</taxon>
        <taxon>Crossiella</taxon>
    </lineage>
</organism>
<feature type="domain" description="SHOCT" evidence="2">
    <location>
        <begin position="58"/>
        <end position="81"/>
    </location>
</feature>
<dbReference type="RefSeq" id="WP_245372677.1">
    <property type="nucleotide sequence ID" value="NZ_JAGIOO010000001.1"/>
</dbReference>
<sequence>MNVFLAQAPCWHAFGYGPMLLWGGAALIFLLAGAVALGWLFGYRRQQIAGHATTSARTILAERFARGELSEEDYRRQLDVLG</sequence>
<keyword evidence="1" id="KW-1133">Transmembrane helix</keyword>
<evidence type="ECO:0000313" key="3">
    <source>
        <dbReference type="EMBL" id="MBP2471846.1"/>
    </source>
</evidence>